<evidence type="ECO:0000313" key="1">
    <source>
        <dbReference type="EMBL" id="DAF99943.1"/>
    </source>
</evidence>
<proteinExistence type="predicted"/>
<organism evidence="1">
    <name type="scientific">Siphoviridae sp. ctJT77</name>
    <dbReference type="NCBI Taxonomy" id="2825432"/>
    <lineage>
        <taxon>Viruses</taxon>
        <taxon>Duplodnaviria</taxon>
        <taxon>Heunggongvirae</taxon>
        <taxon>Uroviricota</taxon>
        <taxon>Caudoviricetes</taxon>
    </lineage>
</organism>
<reference evidence="1" key="1">
    <citation type="journal article" date="2021" name="Proc. Natl. Acad. Sci. U.S.A.">
        <title>A Catalog of Tens of Thousands of Viruses from Human Metagenomes Reveals Hidden Associations with Chronic Diseases.</title>
        <authorList>
            <person name="Tisza M.J."/>
            <person name="Buck C.B."/>
        </authorList>
    </citation>
    <scope>NUCLEOTIDE SEQUENCE</scope>
    <source>
        <strain evidence="1">CtJT77</strain>
    </source>
</reference>
<sequence>MSDETVIWKYSKCLYCKKDVDPHHDCQVVKQCKKEGMRYCFHRSCMRKHREN</sequence>
<accession>A0A8S5UZM7</accession>
<protein>
    <submittedName>
        <fullName evidence="1">Uncharacterized protein</fullName>
    </submittedName>
</protein>
<name>A0A8S5UZM7_9CAUD</name>
<dbReference type="EMBL" id="BK016174">
    <property type="protein sequence ID" value="DAF99943.1"/>
    <property type="molecule type" value="Genomic_DNA"/>
</dbReference>